<dbReference type="GO" id="GO:0008270">
    <property type="term" value="F:zinc ion binding"/>
    <property type="evidence" value="ECO:0007669"/>
    <property type="project" value="UniProtKB-KW"/>
</dbReference>
<keyword evidence="1" id="KW-0863">Zinc-finger</keyword>
<evidence type="ECO:0000256" key="2">
    <source>
        <dbReference type="SAM" id="MobiDB-lite"/>
    </source>
</evidence>
<dbReference type="InterPro" id="IPR001878">
    <property type="entry name" value="Znf_CCHC"/>
</dbReference>
<feature type="non-terminal residue" evidence="4">
    <location>
        <position position="1"/>
    </location>
</feature>
<dbReference type="SUPFAM" id="SSF57756">
    <property type="entry name" value="Retrovirus zinc finger-like domains"/>
    <property type="match status" value="1"/>
</dbReference>
<dbReference type="Proteomes" id="UP000265520">
    <property type="component" value="Unassembled WGS sequence"/>
</dbReference>
<dbReference type="SMART" id="SM00343">
    <property type="entry name" value="ZnF_C2HC"/>
    <property type="match status" value="1"/>
</dbReference>
<feature type="domain" description="CCHC-type" evidence="3">
    <location>
        <begin position="83"/>
        <end position="98"/>
    </location>
</feature>
<keyword evidence="1" id="KW-0862">Zinc</keyword>
<keyword evidence="4" id="KW-0418">Kinase</keyword>
<evidence type="ECO:0000313" key="4">
    <source>
        <dbReference type="EMBL" id="MCI31814.1"/>
    </source>
</evidence>
<feature type="region of interest" description="Disordered" evidence="2">
    <location>
        <begin position="1"/>
        <end position="22"/>
    </location>
</feature>
<evidence type="ECO:0000313" key="5">
    <source>
        <dbReference type="Proteomes" id="UP000265520"/>
    </source>
</evidence>
<dbReference type="Pfam" id="PF00098">
    <property type="entry name" value="zf-CCHC"/>
    <property type="match status" value="1"/>
</dbReference>
<sequence>ADAAQKKSKSVASQSTKTSSKTLKAKLVEIEEESSADSQEDELGDEDFALFKRKFRQWARLHRKNFNGNASRNSEKKEEQKNCFHCKKPGHFIADCPEMSSKDKYKRNSSKKEYYKTKIKKSLMATFEDLSFESESKEEEANLALMASADSD</sequence>
<keyword evidence="5" id="KW-1185">Reference proteome</keyword>
<evidence type="ECO:0000259" key="3">
    <source>
        <dbReference type="PROSITE" id="PS50158"/>
    </source>
</evidence>
<dbReference type="EMBL" id="LXQA010190310">
    <property type="protein sequence ID" value="MCI31814.1"/>
    <property type="molecule type" value="Genomic_DNA"/>
</dbReference>
<dbReference type="Gene3D" id="4.10.60.10">
    <property type="entry name" value="Zinc finger, CCHC-type"/>
    <property type="match status" value="1"/>
</dbReference>
<evidence type="ECO:0000256" key="1">
    <source>
        <dbReference type="PROSITE-ProRule" id="PRU00047"/>
    </source>
</evidence>
<organism evidence="4 5">
    <name type="scientific">Trifolium medium</name>
    <dbReference type="NCBI Taxonomy" id="97028"/>
    <lineage>
        <taxon>Eukaryota</taxon>
        <taxon>Viridiplantae</taxon>
        <taxon>Streptophyta</taxon>
        <taxon>Embryophyta</taxon>
        <taxon>Tracheophyta</taxon>
        <taxon>Spermatophyta</taxon>
        <taxon>Magnoliopsida</taxon>
        <taxon>eudicotyledons</taxon>
        <taxon>Gunneridae</taxon>
        <taxon>Pentapetalae</taxon>
        <taxon>rosids</taxon>
        <taxon>fabids</taxon>
        <taxon>Fabales</taxon>
        <taxon>Fabaceae</taxon>
        <taxon>Papilionoideae</taxon>
        <taxon>50 kb inversion clade</taxon>
        <taxon>NPAAA clade</taxon>
        <taxon>Hologalegina</taxon>
        <taxon>IRL clade</taxon>
        <taxon>Trifolieae</taxon>
        <taxon>Trifolium</taxon>
    </lineage>
</organism>
<comment type="caution">
    <text evidence="4">The sequence shown here is derived from an EMBL/GenBank/DDBJ whole genome shotgun (WGS) entry which is preliminary data.</text>
</comment>
<feature type="compositionally biased region" description="Low complexity" evidence="2">
    <location>
        <begin position="10"/>
        <end position="22"/>
    </location>
</feature>
<keyword evidence="1" id="KW-0479">Metal-binding</keyword>
<keyword evidence="4" id="KW-0808">Transferase</keyword>
<dbReference type="InterPro" id="IPR036875">
    <property type="entry name" value="Znf_CCHC_sf"/>
</dbReference>
<protein>
    <submittedName>
        <fullName evidence="4">Serine/threonine protein kinase SRPK1</fullName>
    </submittedName>
</protein>
<reference evidence="4 5" key="1">
    <citation type="journal article" date="2018" name="Front. Plant Sci.">
        <title>Red Clover (Trifolium pratense) and Zigzag Clover (T. medium) - A Picture of Genomic Similarities and Differences.</title>
        <authorList>
            <person name="Dluhosova J."/>
            <person name="Istvanek J."/>
            <person name="Nedelnik J."/>
            <person name="Repkova J."/>
        </authorList>
    </citation>
    <scope>NUCLEOTIDE SEQUENCE [LARGE SCALE GENOMIC DNA]</scope>
    <source>
        <strain evidence="5">cv. 10/8</strain>
        <tissue evidence="4">Leaf</tissue>
    </source>
</reference>
<name>A0A392R6U6_9FABA</name>
<keyword evidence="4" id="KW-0723">Serine/threonine-protein kinase</keyword>
<proteinExistence type="predicted"/>
<dbReference type="GO" id="GO:0003676">
    <property type="term" value="F:nucleic acid binding"/>
    <property type="evidence" value="ECO:0007669"/>
    <property type="project" value="InterPro"/>
</dbReference>
<accession>A0A392R6U6</accession>
<dbReference type="GO" id="GO:0004674">
    <property type="term" value="F:protein serine/threonine kinase activity"/>
    <property type="evidence" value="ECO:0007669"/>
    <property type="project" value="UniProtKB-KW"/>
</dbReference>
<feature type="non-terminal residue" evidence="4">
    <location>
        <position position="152"/>
    </location>
</feature>
<dbReference type="PROSITE" id="PS50158">
    <property type="entry name" value="ZF_CCHC"/>
    <property type="match status" value="1"/>
</dbReference>
<dbReference type="AlphaFoldDB" id="A0A392R6U6"/>